<organism evidence="8 9">
    <name type="scientific">Candolleomyces aberdarensis</name>
    <dbReference type="NCBI Taxonomy" id="2316362"/>
    <lineage>
        <taxon>Eukaryota</taxon>
        <taxon>Fungi</taxon>
        <taxon>Dikarya</taxon>
        <taxon>Basidiomycota</taxon>
        <taxon>Agaricomycotina</taxon>
        <taxon>Agaricomycetes</taxon>
        <taxon>Agaricomycetidae</taxon>
        <taxon>Agaricales</taxon>
        <taxon>Agaricineae</taxon>
        <taxon>Psathyrellaceae</taxon>
        <taxon>Candolleomyces</taxon>
    </lineage>
</organism>
<dbReference type="SUPFAM" id="SSF48264">
    <property type="entry name" value="Cytochrome P450"/>
    <property type="match status" value="1"/>
</dbReference>
<dbReference type="STRING" id="2316362.A0A4Q2DNF9"/>
<keyword evidence="7" id="KW-0503">Monooxygenase</keyword>
<evidence type="ECO:0000256" key="2">
    <source>
        <dbReference type="ARBA" id="ARBA00010617"/>
    </source>
</evidence>
<dbReference type="GO" id="GO:0016705">
    <property type="term" value="F:oxidoreductase activity, acting on paired donors, with incorporation or reduction of molecular oxygen"/>
    <property type="evidence" value="ECO:0007669"/>
    <property type="project" value="InterPro"/>
</dbReference>
<comment type="caution">
    <text evidence="8">The sequence shown here is derived from an EMBL/GenBank/DDBJ whole genome shotgun (WGS) entry which is preliminary data.</text>
</comment>
<dbReference type="EMBL" id="SDEE01000130">
    <property type="protein sequence ID" value="RXW20871.1"/>
    <property type="molecule type" value="Genomic_DNA"/>
</dbReference>
<evidence type="ECO:0000313" key="8">
    <source>
        <dbReference type="EMBL" id="RXW20871.1"/>
    </source>
</evidence>
<dbReference type="GO" id="GO:0005506">
    <property type="term" value="F:iron ion binding"/>
    <property type="evidence" value="ECO:0007669"/>
    <property type="project" value="InterPro"/>
</dbReference>
<name>A0A4Q2DNF9_9AGAR</name>
<proteinExistence type="inferred from homology"/>
<dbReference type="GO" id="GO:0004497">
    <property type="term" value="F:monooxygenase activity"/>
    <property type="evidence" value="ECO:0007669"/>
    <property type="project" value="UniProtKB-KW"/>
</dbReference>
<accession>A0A4Q2DNF9</accession>
<evidence type="ECO:0000256" key="5">
    <source>
        <dbReference type="ARBA" id="ARBA00023002"/>
    </source>
</evidence>
<evidence type="ECO:0000313" key="9">
    <source>
        <dbReference type="Proteomes" id="UP000290288"/>
    </source>
</evidence>
<keyword evidence="5" id="KW-0560">Oxidoreductase</keyword>
<comment type="similarity">
    <text evidence="2">Belongs to the cytochrome P450 family.</text>
</comment>
<evidence type="ECO:0000256" key="6">
    <source>
        <dbReference type="ARBA" id="ARBA00023004"/>
    </source>
</evidence>
<dbReference type="AlphaFoldDB" id="A0A4Q2DNF9"/>
<evidence type="ECO:0000256" key="4">
    <source>
        <dbReference type="ARBA" id="ARBA00022723"/>
    </source>
</evidence>
<keyword evidence="9" id="KW-1185">Reference proteome</keyword>
<keyword evidence="4" id="KW-0479">Metal-binding</keyword>
<dbReference type="InterPro" id="IPR036396">
    <property type="entry name" value="Cyt_P450_sf"/>
</dbReference>
<protein>
    <submittedName>
        <fullName evidence="8">Uncharacterized protein</fullName>
    </submittedName>
</protein>
<evidence type="ECO:0000256" key="7">
    <source>
        <dbReference type="ARBA" id="ARBA00023033"/>
    </source>
</evidence>
<evidence type="ECO:0000256" key="3">
    <source>
        <dbReference type="ARBA" id="ARBA00022617"/>
    </source>
</evidence>
<dbReference type="Proteomes" id="UP000290288">
    <property type="component" value="Unassembled WGS sequence"/>
</dbReference>
<reference evidence="8 9" key="1">
    <citation type="submission" date="2019-01" db="EMBL/GenBank/DDBJ databases">
        <title>Draft genome sequence of Psathyrella aberdarensis IHI B618.</title>
        <authorList>
            <person name="Buettner E."/>
            <person name="Kellner H."/>
        </authorList>
    </citation>
    <scope>NUCLEOTIDE SEQUENCE [LARGE SCALE GENOMIC DNA]</scope>
    <source>
        <strain evidence="8 9">IHI B618</strain>
    </source>
</reference>
<dbReference type="GO" id="GO:0020037">
    <property type="term" value="F:heme binding"/>
    <property type="evidence" value="ECO:0007669"/>
    <property type="project" value="InterPro"/>
</dbReference>
<dbReference type="InterPro" id="IPR050364">
    <property type="entry name" value="Cytochrome_P450_fung"/>
</dbReference>
<gene>
    <name evidence="8" type="ORF">EST38_g4985</name>
</gene>
<keyword evidence="6" id="KW-0408">Iron</keyword>
<sequence>MTTLFTGDTSLGRAATIASLALCAAAVAANYAKRSTAKLPLPPGPSGLPLIGNVLDIPEEDFCLKYKEWSDQYG</sequence>
<evidence type="ECO:0000256" key="1">
    <source>
        <dbReference type="ARBA" id="ARBA00001971"/>
    </source>
</evidence>
<dbReference type="PANTHER" id="PTHR46300">
    <property type="entry name" value="P450, PUTATIVE (EUROFUNG)-RELATED-RELATED"/>
    <property type="match status" value="1"/>
</dbReference>
<comment type="cofactor">
    <cofactor evidence="1">
        <name>heme</name>
        <dbReference type="ChEBI" id="CHEBI:30413"/>
    </cofactor>
</comment>
<keyword evidence="3" id="KW-0349">Heme</keyword>
<dbReference type="Gene3D" id="1.10.630.10">
    <property type="entry name" value="Cytochrome P450"/>
    <property type="match status" value="1"/>
</dbReference>